<evidence type="ECO:0000313" key="1">
    <source>
        <dbReference type="EMBL" id="PMR70457.1"/>
    </source>
</evidence>
<reference evidence="1 2" key="1">
    <citation type="submission" date="2018-01" db="EMBL/GenBank/DDBJ databases">
        <title>Halomonas endophytica sp. nov., isolated from storage liquid in the stems of Populus euphratica.</title>
        <authorList>
            <person name="Chen C."/>
        </authorList>
    </citation>
    <scope>NUCLEOTIDE SEQUENCE [LARGE SCALE GENOMIC DNA]</scope>
    <source>
        <strain evidence="1 2">DSM 26881</strain>
    </source>
</reference>
<evidence type="ECO:0000313" key="2">
    <source>
        <dbReference type="Proteomes" id="UP000235346"/>
    </source>
</evidence>
<sequence>MYIKRNDDGHIELVSREATPDCKEFLAADSPELLAFLMEGEGGEGAAHFHASDLAFVRVLEDVIELLMDKGVISFTDLPEAAQQKVMERQSLRRRLNGLNLVSGSDDESGGVI</sequence>
<dbReference type="AlphaFoldDB" id="A0A2N7TQJ6"/>
<accession>A0A2N7TQJ6</accession>
<gene>
    <name evidence="1" type="ORF">C1H66_06510</name>
</gene>
<keyword evidence="2" id="KW-1185">Reference proteome</keyword>
<organism evidence="1 2">
    <name type="scientific">Halomonas heilongjiangensis</name>
    <dbReference type="NCBI Taxonomy" id="1387883"/>
    <lineage>
        <taxon>Bacteria</taxon>
        <taxon>Pseudomonadati</taxon>
        <taxon>Pseudomonadota</taxon>
        <taxon>Gammaproteobacteria</taxon>
        <taxon>Oceanospirillales</taxon>
        <taxon>Halomonadaceae</taxon>
        <taxon>Halomonas</taxon>
    </lineage>
</organism>
<proteinExistence type="predicted"/>
<dbReference type="OrthoDB" id="8527830at2"/>
<protein>
    <submittedName>
        <fullName evidence="1">Tryptophan synthase subunit beta like protein</fullName>
    </submittedName>
</protein>
<dbReference type="RefSeq" id="WP_102627090.1">
    <property type="nucleotide sequence ID" value="NZ_PDOH01000053.1"/>
</dbReference>
<name>A0A2N7TQJ6_9GAMM</name>
<dbReference type="Proteomes" id="UP000235346">
    <property type="component" value="Unassembled WGS sequence"/>
</dbReference>
<comment type="caution">
    <text evidence="1">The sequence shown here is derived from an EMBL/GenBank/DDBJ whole genome shotgun (WGS) entry which is preliminary data.</text>
</comment>
<dbReference type="EMBL" id="PNRE01000030">
    <property type="protein sequence ID" value="PMR70457.1"/>
    <property type="molecule type" value="Genomic_DNA"/>
</dbReference>